<dbReference type="AlphaFoldDB" id="A0A4Y2S3Z5"/>
<evidence type="ECO:0000313" key="1">
    <source>
        <dbReference type="EMBL" id="GBN81985.1"/>
    </source>
</evidence>
<evidence type="ECO:0000313" key="2">
    <source>
        <dbReference type="Proteomes" id="UP000499080"/>
    </source>
</evidence>
<organism evidence="1 2">
    <name type="scientific">Araneus ventricosus</name>
    <name type="common">Orbweaver spider</name>
    <name type="synonym">Epeira ventricosa</name>
    <dbReference type="NCBI Taxonomy" id="182803"/>
    <lineage>
        <taxon>Eukaryota</taxon>
        <taxon>Metazoa</taxon>
        <taxon>Ecdysozoa</taxon>
        <taxon>Arthropoda</taxon>
        <taxon>Chelicerata</taxon>
        <taxon>Arachnida</taxon>
        <taxon>Araneae</taxon>
        <taxon>Araneomorphae</taxon>
        <taxon>Entelegynae</taxon>
        <taxon>Araneoidea</taxon>
        <taxon>Araneidae</taxon>
        <taxon>Araneus</taxon>
    </lineage>
</organism>
<gene>
    <name evidence="1" type="ORF">AVEN_79489_1</name>
</gene>
<dbReference type="Proteomes" id="UP000499080">
    <property type="component" value="Unassembled WGS sequence"/>
</dbReference>
<dbReference type="EMBL" id="BGPR01019457">
    <property type="protein sequence ID" value="GBN81985.1"/>
    <property type="molecule type" value="Genomic_DNA"/>
</dbReference>
<accession>A0A4Y2S3Z5</accession>
<comment type="caution">
    <text evidence="1">The sequence shown here is derived from an EMBL/GenBank/DDBJ whole genome shotgun (WGS) entry which is preliminary data.</text>
</comment>
<proteinExistence type="predicted"/>
<reference evidence="1 2" key="1">
    <citation type="journal article" date="2019" name="Sci. Rep.">
        <title>Orb-weaving spider Araneus ventricosus genome elucidates the spidroin gene catalogue.</title>
        <authorList>
            <person name="Kono N."/>
            <person name="Nakamura H."/>
            <person name="Ohtoshi R."/>
            <person name="Moran D.A.P."/>
            <person name="Shinohara A."/>
            <person name="Yoshida Y."/>
            <person name="Fujiwara M."/>
            <person name="Mori M."/>
            <person name="Tomita M."/>
            <person name="Arakawa K."/>
        </authorList>
    </citation>
    <scope>NUCLEOTIDE SEQUENCE [LARGE SCALE GENOMIC DNA]</scope>
</reference>
<sequence>MTCSADRCSFADLRKPDRSGISPSWMIRNHSRVQYAGWETRFITIRFSSGVQSVCYGGCGTKMLVPARKSRLCVVHPGPFGFLV</sequence>
<protein>
    <submittedName>
        <fullName evidence="1">Uncharacterized protein</fullName>
    </submittedName>
</protein>
<name>A0A4Y2S3Z5_ARAVE</name>
<keyword evidence="2" id="KW-1185">Reference proteome</keyword>